<dbReference type="Proteomes" id="UP000318571">
    <property type="component" value="Chromosome 2"/>
</dbReference>
<dbReference type="EMBL" id="VCGU01000005">
    <property type="protein sequence ID" value="TRY75074.1"/>
    <property type="molecule type" value="Genomic_DNA"/>
</dbReference>
<protein>
    <submittedName>
        <fullName evidence="3">Uncharacterized protein</fullName>
    </submittedName>
</protein>
<reference evidence="3 4" key="1">
    <citation type="journal article" date="2018" name="Nat. Ecol. Evol.">
        <title>Genomic signatures of mitonuclear coevolution across populations of Tigriopus californicus.</title>
        <authorList>
            <person name="Barreto F.S."/>
            <person name="Watson E.T."/>
            <person name="Lima T.G."/>
            <person name="Willett C.S."/>
            <person name="Edmands S."/>
            <person name="Li W."/>
            <person name="Burton R.S."/>
        </authorList>
    </citation>
    <scope>NUCLEOTIDE SEQUENCE [LARGE SCALE GENOMIC DNA]</scope>
    <source>
        <strain evidence="3 4">San Diego</strain>
    </source>
</reference>
<gene>
    <name evidence="3" type="ORF">TCAL_08571</name>
</gene>
<sequence length="350" mass="40254">MGRSDKKRNCCGRRNCSWIPHILSILSTSLCIVIFWMGLFKFKEIDSLLNKADEQTNSTEWNLIKANKSQWKSLQELEHRLDIHVRSLQGLEYRVNQSHNPNLLPDYEYDSLLERIDNFERQYGGALNWLHNKISKLENETLLDIDVQFSHLRSRIEKGEQSSNAHNQRINDLKGRLEEDSDLLESNTVALYNQTRTLEQVFLDLESLRDLTESLVPNVSDADSINLEEEIQKILVQIQDLNATVSETILASNQVVHQPPIELELFIANLNQSYDSLSDTLEELKDRLDLTEGTLGNYTRRLDSTEMNSTKNTLKVQKLNNITKEFVELQTEFGTLRALFANTTSNGQGA</sequence>
<evidence type="ECO:0000313" key="4">
    <source>
        <dbReference type="Proteomes" id="UP000318571"/>
    </source>
</evidence>
<feature type="transmembrane region" description="Helical" evidence="2">
    <location>
        <begin position="21"/>
        <end position="40"/>
    </location>
</feature>
<accession>A0A553PBM0</accession>
<evidence type="ECO:0000313" key="3">
    <source>
        <dbReference type="EMBL" id="TRY75074.1"/>
    </source>
</evidence>
<keyword evidence="2" id="KW-0812">Transmembrane</keyword>
<proteinExistence type="predicted"/>
<organism evidence="3 4">
    <name type="scientific">Tigriopus californicus</name>
    <name type="common">Marine copepod</name>
    <dbReference type="NCBI Taxonomy" id="6832"/>
    <lineage>
        <taxon>Eukaryota</taxon>
        <taxon>Metazoa</taxon>
        <taxon>Ecdysozoa</taxon>
        <taxon>Arthropoda</taxon>
        <taxon>Crustacea</taxon>
        <taxon>Multicrustacea</taxon>
        <taxon>Hexanauplia</taxon>
        <taxon>Copepoda</taxon>
        <taxon>Harpacticoida</taxon>
        <taxon>Harpacticidae</taxon>
        <taxon>Tigriopus</taxon>
    </lineage>
</organism>
<keyword evidence="2" id="KW-0472">Membrane</keyword>
<keyword evidence="2" id="KW-1133">Transmembrane helix</keyword>
<feature type="coiled-coil region" evidence="1">
    <location>
        <begin position="224"/>
        <end position="301"/>
    </location>
</feature>
<comment type="caution">
    <text evidence="3">The sequence shown here is derived from an EMBL/GenBank/DDBJ whole genome shotgun (WGS) entry which is preliminary data.</text>
</comment>
<dbReference type="AlphaFoldDB" id="A0A553PBM0"/>
<keyword evidence="4" id="KW-1185">Reference proteome</keyword>
<name>A0A553PBM0_TIGCA</name>
<keyword evidence="1" id="KW-0175">Coiled coil</keyword>
<evidence type="ECO:0000256" key="1">
    <source>
        <dbReference type="SAM" id="Coils"/>
    </source>
</evidence>
<evidence type="ECO:0000256" key="2">
    <source>
        <dbReference type="SAM" id="Phobius"/>
    </source>
</evidence>